<evidence type="ECO:0000313" key="3">
    <source>
        <dbReference type="Proteomes" id="UP000191257"/>
    </source>
</evidence>
<dbReference type="InterPro" id="IPR003672">
    <property type="entry name" value="CobN/Mg_chltase"/>
</dbReference>
<keyword evidence="2" id="KW-0614">Plasmid</keyword>
<dbReference type="PANTHER" id="PTHR44119:SF4">
    <property type="entry name" value="AEROBIC COBALTOCHELATASE SUBUNIT COBN"/>
    <property type="match status" value="1"/>
</dbReference>
<accession>A0A1V0GMH4</accession>
<name>A0A1V0GMH4_9RHOB</name>
<feature type="domain" description="CobN/magnesium chelatase" evidence="1">
    <location>
        <begin position="195"/>
        <end position="676"/>
    </location>
</feature>
<dbReference type="PANTHER" id="PTHR44119">
    <property type="entry name" value="MAGNESIUM-CHELATASE SUBUNIT CHLH, CHLOROPLASTIC"/>
    <property type="match status" value="1"/>
</dbReference>
<proteinExistence type="predicted"/>
<feature type="domain" description="CobN/magnesium chelatase" evidence="1">
    <location>
        <begin position="677"/>
        <end position="1068"/>
    </location>
</feature>
<sequence>MHVVFRESLGLEDAAVPTDLGQDPADLVVLSFSDSDLGGFAEGWHRARAAGRPLPGLRLANLAALRHPVSVDTYVERTLAGARAILVRLIGGESYWSYGLMAVQDLARRQGIALAVLPGDGAEDPRLDELSTLPVSVLRELSDLCRAGGPDAGWAALSALARAAGLEAAPPPQGQALPDCGWFDPDRGVVSAPPVGEGPAVAVVFYRAWLAAGDTQPIRALIAALRARGFSAAGLFVPSLKAPGVGEWVRAALDALSPVAIVNATAFSARDAAGGSALDAPDCPVFQVALSTAPQAAWAGAERGLSPADLAMHVVLPEVDGRLCAGIVSCKQPGTRDPDLQCARTLHHAIPDRVAAVVERVAGWHRLAATPAPQRRLAVVLSTYPGRADQIAHAVGLDALASCDAVLAGLGAAGWDTAPGDPLAPALLTTRESWPLADYRAALKTLSPALRKALAAAWGRPEDDPGIASGAFRFAAVRRGAALIALQPERGDGPRDAEYHDLSRVPRHGYVAFYLWLRAQGIHAMVHVGAHGTLEWLPGKAVALSADCWPEALTAGVPVIYPFIVNDPGEAAQARRRIGAVTLGHMPPPLVPASRTGLARLEVLLDEYSTADGLDPARRDRLIAAIRDEARLAGVEDDLGLPSDASPAEAIPRIDRFVCDLKETRFGDGLHVYGAAQGEMAGLAAALSGRRVAAGPSGSPHRGRGDVLPTGRNLYSVDPRAVPSPAAHAQGVRMAEELLRRHLQDHGDWPRGLVVDLWGSATMRTAGEDFAMALHLAGLAPRWDQGGARVTGAEILPLAMLGRPRIDVTLRVSGLFRDIFPGLAQIFETGAAALAARDEPLAENPYRHAVPRVFGPRPGHYGLGMGGALQDYAGGRDDAGEAWLAGSSWAIGRDGAVAPARSALESRLRASDAFVHVQDLAETDLLLAADYAAHEGGFAAAMARLGAEAPALYHLDATRPQALRARTLSEEIARVTRARAADPAWAAGMMRHGFRGAAEIAATLDHLAGFANLTRAVPPHLFDLYHDATLGRPEVVDFMARDNPAALAALRNRFAALRAAGLWLTRRNSLAMETGG</sequence>
<reference evidence="2" key="1">
    <citation type="submission" date="2017-12" db="EMBL/GenBank/DDBJ databases">
        <title>FDA dAtabase for Regulatory Grade micrObial Sequences (FDA-ARGOS): Supporting development and validation of Infectious Disease Dx tests.</title>
        <authorList>
            <person name="Campos J."/>
            <person name="Goldberg B."/>
            <person name="Tallon L."/>
            <person name="Sadzewicz L."/>
            <person name="Sengamalay N."/>
            <person name="Ott S."/>
            <person name="Godinez A."/>
            <person name="Nagaraj S."/>
            <person name="Vyas G."/>
            <person name="Aluvathingal J."/>
            <person name="Nadendla S."/>
            <person name="Geyer C."/>
            <person name="Nandy P."/>
            <person name="Hobson J."/>
            <person name="Sichtig H."/>
        </authorList>
    </citation>
    <scope>NUCLEOTIDE SEQUENCE</scope>
    <source>
        <strain evidence="2">FDAARGOS_252</strain>
        <plasmid evidence="2">unnamed2</plasmid>
    </source>
</reference>
<dbReference type="Pfam" id="PF02514">
    <property type="entry name" value="CobN-Mg_chel"/>
    <property type="match status" value="2"/>
</dbReference>
<dbReference type="AlphaFoldDB" id="A0A1V0GMH4"/>
<evidence type="ECO:0000313" key="2">
    <source>
        <dbReference type="EMBL" id="ARC34998.1"/>
    </source>
</evidence>
<organism evidence="2 3">
    <name type="scientific">Paracoccus yeei</name>
    <dbReference type="NCBI Taxonomy" id="147645"/>
    <lineage>
        <taxon>Bacteria</taxon>
        <taxon>Pseudomonadati</taxon>
        <taxon>Pseudomonadota</taxon>
        <taxon>Alphaproteobacteria</taxon>
        <taxon>Rhodobacterales</taxon>
        <taxon>Paracoccaceae</taxon>
        <taxon>Paracoccus</taxon>
    </lineage>
</organism>
<dbReference type="eggNOG" id="COG1429">
    <property type="taxonomic scope" value="Bacteria"/>
</dbReference>
<protein>
    <submittedName>
        <fullName evidence="2">Cobaltochelatase subunit CobN</fullName>
    </submittedName>
</protein>
<gene>
    <name evidence="2" type="ORF">A6J80_00330</name>
</gene>
<keyword evidence="3" id="KW-1185">Reference proteome</keyword>
<dbReference type="NCBIfam" id="NF008973">
    <property type="entry name" value="PRK12321.1"/>
    <property type="match status" value="1"/>
</dbReference>
<dbReference type="KEGG" id="pye:A6J80_00330"/>
<evidence type="ECO:0000259" key="1">
    <source>
        <dbReference type="Pfam" id="PF02514"/>
    </source>
</evidence>
<dbReference type="Proteomes" id="UP000191257">
    <property type="component" value="Plasmid unnamed2"/>
</dbReference>
<geneLocation type="plasmid" evidence="2 3">
    <name>unnamed2</name>
</geneLocation>
<dbReference type="CDD" id="cd10150">
    <property type="entry name" value="CobN_like"/>
    <property type="match status" value="1"/>
</dbReference>
<dbReference type="RefSeq" id="WP_080620026.1">
    <property type="nucleotide sequence ID" value="NZ_CAWMZI010000003.1"/>
</dbReference>
<dbReference type="EMBL" id="CP020440">
    <property type="protein sequence ID" value="ARC34998.1"/>
    <property type="molecule type" value="Genomic_DNA"/>
</dbReference>